<dbReference type="GO" id="GO:0042302">
    <property type="term" value="F:structural constituent of cuticle"/>
    <property type="evidence" value="ECO:0007669"/>
    <property type="project" value="UniProtKB-UniRule"/>
</dbReference>
<evidence type="ECO:0000256" key="2">
    <source>
        <dbReference type="SAM" id="SignalP"/>
    </source>
</evidence>
<evidence type="ECO:0000256" key="1">
    <source>
        <dbReference type="PROSITE-ProRule" id="PRU00497"/>
    </source>
</evidence>
<dbReference type="Pfam" id="PF00379">
    <property type="entry name" value="Chitin_bind_4"/>
    <property type="match status" value="1"/>
</dbReference>
<keyword evidence="4" id="KW-1185">Reference proteome</keyword>
<protein>
    <recommendedName>
        <fullName evidence="5">Cuticle protein</fullName>
    </recommendedName>
</protein>
<reference evidence="4" key="1">
    <citation type="journal article" date="2013" name="Genome Biol.">
        <title>Draft genome of the mountain pine beetle, Dendroctonus ponderosae Hopkins, a major forest pest.</title>
        <authorList>
            <person name="Keeling C.I."/>
            <person name="Yuen M.M."/>
            <person name="Liao N.Y."/>
            <person name="Docking T.R."/>
            <person name="Chan S.K."/>
            <person name="Taylor G.A."/>
            <person name="Palmquist D.L."/>
            <person name="Jackman S.D."/>
            <person name="Nguyen A."/>
            <person name="Li M."/>
            <person name="Henderson H."/>
            <person name="Janes J.K."/>
            <person name="Zhao Y."/>
            <person name="Pandoh P."/>
            <person name="Moore R."/>
            <person name="Sperling F.A."/>
            <person name="Huber D.P."/>
            <person name="Birol I."/>
            <person name="Jones S.J."/>
            <person name="Bohlmann J."/>
        </authorList>
    </citation>
    <scope>NUCLEOTIDE SEQUENCE</scope>
</reference>
<dbReference type="EnsemblMetazoa" id="XM_019898806.1">
    <property type="protein sequence ID" value="XP_019754365.1"/>
    <property type="gene ID" value="LOC109533472"/>
</dbReference>
<evidence type="ECO:0000313" key="3">
    <source>
        <dbReference type="EnsemblMetazoa" id="XP_019756748.1"/>
    </source>
</evidence>
<feature type="chain" id="PRO_5044712597" description="Cuticle protein" evidence="2">
    <location>
        <begin position="17"/>
        <end position="161"/>
    </location>
</feature>
<sequence length="161" mass="17313">MYSVLIFASIFAVALARPGSLPEGVDGHVAVTQSSVGTYKYSVLLRDSSRNEERLADGTIIGQYTIPSPQGPQTFKYVADQNGFRILEGPVPVAPVAPVPLQAVQVPETLNLVVPSLQSPGFFVDHPNLQTQPLVSIQDTPEVKAAREAHLAFHRAAAERV</sequence>
<feature type="signal peptide" evidence="2">
    <location>
        <begin position="1"/>
        <end position="16"/>
    </location>
</feature>
<evidence type="ECO:0008006" key="5">
    <source>
        <dbReference type="Google" id="ProtNLM"/>
    </source>
</evidence>
<keyword evidence="1" id="KW-0193">Cuticle</keyword>
<dbReference type="AlphaFoldDB" id="A0AAR5P6L3"/>
<dbReference type="PROSITE" id="PS51155">
    <property type="entry name" value="CHIT_BIND_RR_2"/>
    <property type="match status" value="1"/>
</dbReference>
<dbReference type="InterPro" id="IPR000618">
    <property type="entry name" value="Insect_cuticle"/>
</dbReference>
<name>A0AAR5P6L3_DENPD</name>
<reference evidence="3" key="2">
    <citation type="submission" date="2024-08" db="UniProtKB">
        <authorList>
            <consortium name="EnsemblMetazoa"/>
        </authorList>
    </citation>
    <scope>IDENTIFICATION</scope>
</reference>
<accession>A0AAR5P6L3</accession>
<dbReference type="EnsemblMetazoa" id="XM_019901189.1">
    <property type="protein sequence ID" value="XP_019756748.1"/>
    <property type="gene ID" value="LOC109535303"/>
</dbReference>
<proteinExistence type="predicted"/>
<organism evidence="3 4">
    <name type="scientific">Dendroctonus ponderosae</name>
    <name type="common">Mountain pine beetle</name>
    <dbReference type="NCBI Taxonomy" id="77166"/>
    <lineage>
        <taxon>Eukaryota</taxon>
        <taxon>Metazoa</taxon>
        <taxon>Ecdysozoa</taxon>
        <taxon>Arthropoda</taxon>
        <taxon>Hexapoda</taxon>
        <taxon>Insecta</taxon>
        <taxon>Pterygota</taxon>
        <taxon>Neoptera</taxon>
        <taxon>Endopterygota</taxon>
        <taxon>Coleoptera</taxon>
        <taxon>Polyphaga</taxon>
        <taxon>Cucujiformia</taxon>
        <taxon>Curculionidae</taxon>
        <taxon>Scolytinae</taxon>
        <taxon>Dendroctonus</taxon>
    </lineage>
</organism>
<evidence type="ECO:0000313" key="4">
    <source>
        <dbReference type="Proteomes" id="UP000019118"/>
    </source>
</evidence>
<keyword evidence="2" id="KW-0732">Signal</keyword>
<dbReference type="Proteomes" id="UP000019118">
    <property type="component" value="Unassembled WGS sequence"/>
</dbReference>